<accession>A0A8D2J6S4</accession>
<keyword evidence="14" id="KW-1185">Reference proteome</keyword>
<keyword evidence="2" id="KW-0490">MHC I</keyword>
<dbReference type="InterPro" id="IPR007110">
    <property type="entry name" value="Ig-like_dom"/>
</dbReference>
<dbReference type="GO" id="GO:0002474">
    <property type="term" value="P:antigen processing and presentation of peptide antigen via MHC class I"/>
    <property type="evidence" value="ECO:0007669"/>
    <property type="project" value="UniProtKB-KW"/>
</dbReference>
<comment type="similarity">
    <text evidence="10">Belongs to the MHC class I family.</text>
</comment>
<reference evidence="13" key="1">
    <citation type="submission" date="2025-08" db="UniProtKB">
        <authorList>
            <consortium name="Ensembl"/>
        </authorList>
    </citation>
    <scope>IDENTIFICATION</scope>
</reference>
<dbReference type="AlphaFoldDB" id="A0A8D2J6S4"/>
<dbReference type="GO" id="GO:0009897">
    <property type="term" value="C:external side of plasma membrane"/>
    <property type="evidence" value="ECO:0007669"/>
    <property type="project" value="TreeGrafter"/>
</dbReference>
<dbReference type="InterPro" id="IPR036179">
    <property type="entry name" value="Ig-like_dom_sf"/>
</dbReference>
<dbReference type="Ensembl" id="ENSVKKT00000007731.1">
    <property type="protein sequence ID" value="ENSVKKP00000007534.1"/>
    <property type="gene ID" value="ENSVKKG00000005165.1"/>
</dbReference>
<dbReference type="InterPro" id="IPR001039">
    <property type="entry name" value="MHC_I_a_a1/a2"/>
</dbReference>
<evidence type="ECO:0000256" key="3">
    <source>
        <dbReference type="ARBA" id="ARBA00022692"/>
    </source>
</evidence>
<dbReference type="SMART" id="SM00407">
    <property type="entry name" value="IGc1"/>
    <property type="match status" value="1"/>
</dbReference>
<keyword evidence="6" id="KW-1133">Transmembrane helix</keyword>
<evidence type="ECO:0000313" key="14">
    <source>
        <dbReference type="Proteomes" id="UP000694545"/>
    </source>
</evidence>
<evidence type="ECO:0000256" key="2">
    <source>
        <dbReference type="ARBA" id="ARBA00022451"/>
    </source>
</evidence>
<dbReference type="PANTHER" id="PTHR16675">
    <property type="entry name" value="MHC CLASS I-RELATED"/>
    <property type="match status" value="1"/>
</dbReference>
<evidence type="ECO:0000313" key="13">
    <source>
        <dbReference type="Ensembl" id="ENSVKKP00000007534.1"/>
    </source>
</evidence>
<evidence type="ECO:0000256" key="8">
    <source>
        <dbReference type="ARBA" id="ARBA00023157"/>
    </source>
</evidence>
<dbReference type="Pfam" id="PF07654">
    <property type="entry name" value="C1-set"/>
    <property type="match status" value="1"/>
</dbReference>
<dbReference type="InterPro" id="IPR013783">
    <property type="entry name" value="Ig-like_fold"/>
</dbReference>
<dbReference type="PRINTS" id="PR01638">
    <property type="entry name" value="MHCCLASSI"/>
</dbReference>
<dbReference type="GO" id="GO:0006955">
    <property type="term" value="P:immune response"/>
    <property type="evidence" value="ECO:0007669"/>
    <property type="project" value="TreeGrafter"/>
</dbReference>
<evidence type="ECO:0000256" key="10">
    <source>
        <dbReference type="RuleBase" id="RU004439"/>
    </source>
</evidence>
<organism evidence="13 14">
    <name type="scientific">Varanus komodoensis</name>
    <name type="common">Komodo dragon</name>
    <dbReference type="NCBI Taxonomy" id="61221"/>
    <lineage>
        <taxon>Eukaryota</taxon>
        <taxon>Metazoa</taxon>
        <taxon>Chordata</taxon>
        <taxon>Craniata</taxon>
        <taxon>Vertebrata</taxon>
        <taxon>Euteleostomi</taxon>
        <taxon>Lepidosauria</taxon>
        <taxon>Squamata</taxon>
        <taxon>Bifurcata</taxon>
        <taxon>Unidentata</taxon>
        <taxon>Episquamata</taxon>
        <taxon>Toxicofera</taxon>
        <taxon>Anguimorpha</taxon>
        <taxon>Paleoanguimorpha</taxon>
        <taxon>Varanoidea</taxon>
        <taxon>Varanidae</taxon>
        <taxon>Varanus</taxon>
    </lineage>
</organism>
<dbReference type="Gene3D" id="2.60.40.10">
    <property type="entry name" value="Immunoglobulins"/>
    <property type="match status" value="1"/>
</dbReference>
<dbReference type="FunFam" id="3.30.500.10:FF:000001">
    <property type="entry name" value="H-2 class I histocompatibility antigen, alpha chain"/>
    <property type="match status" value="1"/>
</dbReference>
<feature type="region of interest" description="Disordered" evidence="11">
    <location>
        <begin position="307"/>
        <end position="336"/>
    </location>
</feature>
<feature type="domain" description="Ig-like" evidence="12">
    <location>
        <begin position="214"/>
        <end position="303"/>
    </location>
</feature>
<evidence type="ECO:0000256" key="5">
    <source>
        <dbReference type="ARBA" id="ARBA00022859"/>
    </source>
</evidence>
<evidence type="ECO:0000256" key="4">
    <source>
        <dbReference type="ARBA" id="ARBA00022729"/>
    </source>
</evidence>
<evidence type="ECO:0000256" key="9">
    <source>
        <dbReference type="ARBA" id="ARBA00023180"/>
    </source>
</evidence>
<evidence type="ECO:0000256" key="1">
    <source>
        <dbReference type="ARBA" id="ARBA00004479"/>
    </source>
</evidence>
<dbReference type="InterPro" id="IPR003597">
    <property type="entry name" value="Ig_C1-set"/>
</dbReference>
<dbReference type="InterPro" id="IPR050208">
    <property type="entry name" value="MHC_class-I_related"/>
</dbReference>
<keyword evidence="3" id="KW-0812">Transmembrane</keyword>
<evidence type="ECO:0000256" key="6">
    <source>
        <dbReference type="ARBA" id="ARBA00022989"/>
    </source>
</evidence>
<dbReference type="InterPro" id="IPR011162">
    <property type="entry name" value="MHC_I/II-like_Ag-recog"/>
</dbReference>
<dbReference type="PROSITE" id="PS50835">
    <property type="entry name" value="IG_LIKE"/>
    <property type="match status" value="1"/>
</dbReference>
<dbReference type="PANTHER" id="PTHR16675:SF242">
    <property type="entry name" value="MAJOR HISTOCOMPATIBILITY COMPLEX CLASS I-RELATED GENE PROTEIN"/>
    <property type="match status" value="1"/>
</dbReference>
<evidence type="ECO:0000256" key="11">
    <source>
        <dbReference type="SAM" id="MobiDB-lite"/>
    </source>
</evidence>
<keyword evidence="9" id="KW-0325">Glycoprotein</keyword>
<dbReference type="GO" id="GO:0042612">
    <property type="term" value="C:MHC class I protein complex"/>
    <property type="evidence" value="ECO:0007669"/>
    <property type="project" value="UniProtKB-KW"/>
</dbReference>
<sequence length="377" mass="42863">MTGVPMETHWLSPAERHASFSTPLSPPPGSSAHTLLYFYTGVSEPGPGLPRFVAVGYLDDQLFLQYDRRTGRALPRVPWAEEVSKEDTRYWQWMTQNFRDTERTFGVALVTVPQRHNQSGGFHTFQWRVGCELRSDGSKGGYSKFGYDGRDYISLDMETLTWTAHDPAAQNAKRLWDANAARNRYFKTYLEEVCTMWLRRHLAYGNETLLRAKPPVGKVTRRAGGNGTETLLCRAHGFHPKEIDAVWTRDGEVWAQDTFRGIVAPNADGTYYTWLSVRVDPRDRRRFRCHIEHDGLRHPLDLAWEEPGGERRLLPGGGRGGERSPRKARPAQLPPTLGSQHVGLPFQYFVLLCPAQPPPRPAAPQVLTWHPGVGWRH</sequence>
<dbReference type="FunFam" id="2.60.40.10:FF:000204">
    <property type="entry name" value="Major histocompatibility complex, class I-related protein"/>
    <property type="match status" value="1"/>
</dbReference>
<evidence type="ECO:0000259" key="12">
    <source>
        <dbReference type="PROSITE" id="PS50835"/>
    </source>
</evidence>
<dbReference type="Proteomes" id="UP000694545">
    <property type="component" value="Unplaced"/>
</dbReference>
<dbReference type="InterPro" id="IPR037055">
    <property type="entry name" value="MHC_I-like_Ag-recog_sf"/>
</dbReference>
<dbReference type="Pfam" id="PF00129">
    <property type="entry name" value="MHC_I"/>
    <property type="match status" value="1"/>
</dbReference>
<dbReference type="Gene3D" id="3.30.500.10">
    <property type="entry name" value="MHC class I-like antigen recognition-like"/>
    <property type="match status" value="1"/>
</dbReference>
<dbReference type="InterPro" id="IPR011161">
    <property type="entry name" value="MHC_I-like_Ag-recog"/>
</dbReference>
<comment type="subcellular location">
    <subcellularLocation>
        <location evidence="1">Membrane</location>
        <topology evidence="1">Single-pass type I membrane protein</topology>
    </subcellularLocation>
</comment>
<keyword evidence="7" id="KW-0472">Membrane</keyword>
<reference evidence="13" key="2">
    <citation type="submission" date="2025-09" db="UniProtKB">
        <authorList>
            <consortium name="Ensembl"/>
        </authorList>
    </citation>
    <scope>IDENTIFICATION</scope>
</reference>
<dbReference type="GO" id="GO:0005615">
    <property type="term" value="C:extracellular space"/>
    <property type="evidence" value="ECO:0007669"/>
    <property type="project" value="TreeGrafter"/>
</dbReference>
<proteinExistence type="inferred from homology"/>
<protein>
    <recommendedName>
        <fullName evidence="12">Ig-like domain-containing protein</fullName>
    </recommendedName>
</protein>
<evidence type="ECO:0000256" key="7">
    <source>
        <dbReference type="ARBA" id="ARBA00023136"/>
    </source>
</evidence>
<keyword evidence="5" id="KW-0391">Immunity</keyword>
<dbReference type="SUPFAM" id="SSF48726">
    <property type="entry name" value="Immunoglobulin"/>
    <property type="match status" value="1"/>
</dbReference>
<keyword evidence="4" id="KW-0732">Signal</keyword>
<keyword evidence="8" id="KW-1015">Disulfide bond</keyword>
<name>A0A8D2J6S4_VARKO</name>
<dbReference type="SUPFAM" id="SSF54452">
    <property type="entry name" value="MHC antigen-recognition domain"/>
    <property type="match status" value="1"/>
</dbReference>